<name>A0A820PQ80_9BILA</name>
<protein>
    <submittedName>
        <fullName evidence="2">Uncharacterized protein</fullName>
    </submittedName>
</protein>
<comment type="caution">
    <text evidence="2">The sequence shown here is derived from an EMBL/GenBank/DDBJ whole genome shotgun (WGS) entry which is preliminary data.</text>
</comment>
<evidence type="ECO:0000313" key="3">
    <source>
        <dbReference type="Proteomes" id="UP000663881"/>
    </source>
</evidence>
<accession>A0A820PQ80</accession>
<feature type="non-terminal residue" evidence="2">
    <location>
        <position position="1"/>
    </location>
</feature>
<reference evidence="2" key="1">
    <citation type="submission" date="2021-02" db="EMBL/GenBank/DDBJ databases">
        <authorList>
            <person name="Nowell W R."/>
        </authorList>
    </citation>
    <scope>NUCLEOTIDE SEQUENCE</scope>
</reference>
<feature type="coiled-coil region" evidence="1">
    <location>
        <begin position="24"/>
        <end position="62"/>
    </location>
</feature>
<dbReference type="AlphaFoldDB" id="A0A820PQ80"/>
<proteinExistence type="predicted"/>
<dbReference type="EMBL" id="CAJOAY010028805">
    <property type="protein sequence ID" value="CAF4408491.1"/>
    <property type="molecule type" value="Genomic_DNA"/>
</dbReference>
<dbReference type="Proteomes" id="UP000663881">
    <property type="component" value="Unassembled WGS sequence"/>
</dbReference>
<evidence type="ECO:0000256" key="1">
    <source>
        <dbReference type="SAM" id="Coils"/>
    </source>
</evidence>
<evidence type="ECO:0000313" key="2">
    <source>
        <dbReference type="EMBL" id="CAF4408491.1"/>
    </source>
</evidence>
<feature type="non-terminal residue" evidence="2">
    <location>
        <position position="64"/>
    </location>
</feature>
<keyword evidence="1" id="KW-0175">Coiled coil</keyword>
<gene>
    <name evidence="2" type="ORF">OKA104_LOCUS51806</name>
</gene>
<sequence>LETLYKSKHETLNEKEMRIGDRFKVELENEKRELYAQRQVFLEELRAMKLRETENQRNLELRER</sequence>
<organism evidence="2 3">
    <name type="scientific">Adineta steineri</name>
    <dbReference type="NCBI Taxonomy" id="433720"/>
    <lineage>
        <taxon>Eukaryota</taxon>
        <taxon>Metazoa</taxon>
        <taxon>Spiralia</taxon>
        <taxon>Gnathifera</taxon>
        <taxon>Rotifera</taxon>
        <taxon>Eurotatoria</taxon>
        <taxon>Bdelloidea</taxon>
        <taxon>Adinetida</taxon>
        <taxon>Adinetidae</taxon>
        <taxon>Adineta</taxon>
    </lineage>
</organism>